<dbReference type="GO" id="GO:0016787">
    <property type="term" value="F:hydrolase activity"/>
    <property type="evidence" value="ECO:0007669"/>
    <property type="project" value="UniProtKB-KW"/>
</dbReference>
<name>A0AA39XZI8_9PEZI</name>
<dbReference type="InterPro" id="IPR013094">
    <property type="entry name" value="AB_hydrolase_3"/>
</dbReference>
<evidence type="ECO:0000259" key="2">
    <source>
        <dbReference type="Pfam" id="PF07859"/>
    </source>
</evidence>
<comment type="caution">
    <text evidence="3">The sequence shown here is derived from an EMBL/GenBank/DDBJ whole genome shotgun (WGS) entry which is preliminary data.</text>
</comment>
<dbReference type="Pfam" id="PF07859">
    <property type="entry name" value="Abhydrolase_3"/>
    <property type="match status" value="1"/>
</dbReference>
<dbReference type="Gene3D" id="3.40.50.1820">
    <property type="entry name" value="alpha/beta hydrolase"/>
    <property type="match status" value="1"/>
</dbReference>
<keyword evidence="4" id="KW-1185">Reference proteome</keyword>
<dbReference type="InterPro" id="IPR029058">
    <property type="entry name" value="AB_hydrolase_fold"/>
</dbReference>
<dbReference type="PANTHER" id="PTHR48081:SF3">
    <property type="entry name" value="ALPHA_BETA HYDROLASE FOLD-3 DOMAIN-CONTAINING PROTEIN"/>
    <property type="match status" value="1"/>
</dbReference>
<dbReference type="EMBL" id="JAULSV010000006">
    <property type="protein sequence ID" value="KAK0642207.1"/>
    <property type="molecule type" value="Genomic_DNA"/>
</dbReference>
<dbReference type="SUPFAM" id="SSF53474">
    <property type="entry name" value="alpha/beta-Hydrolases"/>
    <property type="match status" value="1"/>
</dbReference>
<feature type="domain" description="Alpha/beta hydrolase fold-3" evidence="2">
    <location>
        <begin position="40"/>
        <end position="131"/>
    </location>
</feature>
<keyword evidence="1 3" id="KW-0378">Hydrolase</keyword>
<protein>
    <submittedName>
        <fullName evidence="3">Alpha/Beta hydrolase protein</fullName>
    </submittedName>
</protein>
<gene>
    <name evidence="3" type="ORF">B0T16DRAFT_421175</name>
</gene>
<organism evidence="3 4">
    <name type="scientific">Cercophora newfieldiana</name>
    <dbReference type="NCBI Taxonomy" id="92897"/>
    <lineage>
        <taxon>Eukaryota</taxon>
        <taxon>Fungi</taxon>
        <taxon>Dikarya</taxon>
        <taxon>Ascomycota</taxon>
        <taxon>Pezizomycotina</taxon>
        <taxon>Sordariomycetes</taxon>
        <taxon>Sordariomycetidae</taxon>
        <taxon>Sordariales</taxon>
        <taxon>Lasiosphaeriaceae</taxon>
        <taxon>Cercophora</taxon>
    </lineage>
</organism>
<dbReference type="Proteomes" id="UP001174936">
    <property type="component" value="Unassembled WGS sequence"/>
</dbReference>
<reference evidence="3" key="1">
    <citation type="submission" date="2023-06" db="EMBL/GenBank/DDBJ databases">
        <title>Genome-scale phylogeny and comparative genomics of the fungal order Sordariales.</title>
        <authorList>
            <consortium name="Lawrence Berkeley National Laboratory"/>
            <person name="Hensen N."/>
            <person name="Bonometti L."/>
            <person name="Westerberg I."/>
            <person name="Brannstrom I.O."/>
            <person name="Guillou S."/>
            <person name="Cros-Aarteil S."/>
            <person name="Calhoun S."/>
            <person name="Haridas S."/>
            <person name="Kuo A."/>
            <person name="Mondo S."/>
            <person name="Pangilinan J."/>
            <person name="Riley R."/>
            <person name="Labutti K."/>
            <person name="Andreopoulos B."/>
            <person name="Lipzen A."/>
            <person name="Chen C."/>
            <person name="Yanf M."/>
            <person name="Daum C."/>
            <person name="Ng V."/>
            <person name="Clum A."/>
            <person name="Steindorff A."/>
            <person name="Ohm R."/>
            <person name="Martin F."/>
            <person name="Silar P."/>
            <person name="Natvig D."/>
            <person name="Lalanne C."/>
            <person name="Gautier V."/>
            <person name="Ament-Velasquez S.L."/>
            <person name="Kruys A."/>
            <person name="Hutchinson M.I."/>
            <person name="Powell A.J."/>
            <person name="Barry K."/>
            <person name="Miller A.N."/>
            <person name="Grigoriev I.V."/>
            <person name="Debuchy R."/>
            <person name="Gladieux P."/>
            <person name="Thoren M.H."/>
            <person name="Johannesson H."/>
        </authorList>
    </citation>
    <scope>NUCLEOTIDE SEQUENCE</scope>
    <source>
        <strain evidence="3">SMH2532-1</strain>
    </source>
</reference>
<evidence type="ECO:0000313" key="3">
    <source>
        <dbReference type="EMBL" id="KAK0642207.1"/>
    </source>
</evidence>
<evidence type="ECO:0000256" key="1">
    <source>
        <dbReference type="ARBA" id="ARBA00022801"/>
    </source>
</evidence>
<proteinExistence type="predicted"/>
<evidence type="ECO:0000313" key="4">
    <source>
        <dbReference type="Proteomes" id="UP001174936"/>
    </source>
</evidence>
<dbReference type="InterPro" id="IPR050300">
    <property type="entry name" value="GDXG_lipolytic_enzyme"/>
</dbReference>
<accession>A0AA39XZI8</accession>
<dbReference type="AlphaFoldDB" id="A0AA39XZI8"/>
<sequence length="333" mass="35928">MPPPSAPLQKTTNVVAVHDIPIECDVYDAVDYPSTTPVFLFFHSGGLAAGARNMIPPWLVQTCFARKWPLVSASYRLLPQVDGNGLLADARAAYSFAQSLNTATPQSPSKVVVGGASAGFFLAALVAHHLSPPPLALLSITGIPTFRHSFFNSSTLIPPEPITEDEIALFVSEPVTVGRHIFDPSGVFSLASLLPSGAKNPSFQPDKKLPEGFTEDPARGLLFDYYLYENLFLDLVGSVDPGFDWAAADEAKLGKWPMTIFFHGDDDDDVNLDVCTSVVKSLGDRAQFFMAKGQGHLFEKAYFLEDLGEDRNTPLGAVLKAIDALDRVVAGQS</sequence>
<dbReference type="PANTHER" id="PTHR48081">
    <property type="entry name" value="AB HYDROLASE SUPERFAMILY PROTEIN C4A8.06C"/>
    <property type="match status" value="1"/>
</dbReference>